<comment type="cofactor">
    <cofactor evidence="1">
        <name>Mg(2+)</name>
        <dbReference type="ChEBI" id="CHEBI:18420"/>
    </cofactor>
</comment>
<dbReference type="InterPro" id="IPR032828">
    <property type="entry name" value="PolyA_RNA-bd"/>
</dbReference>
<keyword evidence="7" id="KW-0460">Magnesium</keyword>
<dbReference type="InterPro" id="IPR002646">
    <property type="entry name" value="PolA_pol_head_dom"/>
</dbReference>
<feature type="domain" description="tRNA nucleotidyltransferase/poly(A) polymerase RNA and SrmB- binding" evidence="10">
    <location>
        <begin position="186"/>
        <end position="244"/>
    </location>
</feature>
<evidence type="ECO:0000256" key="8">
    <source>
        <dbReference type="RuleBase" id="RU003953"/>
    </source>
</evidence>
<dbReference type="RefSeq" id="WP_241765120.1">
    <property type="nucleotide sequence ID" value="NZ_AWFF01000024.1"/>
</dbReference>
<evidence type="ECO:0000259" key="9">
    <source>
        <dbReference type="Pfam" id="PF01743"/>
    </source>
</evidence>
<dbReference type="CDD" id="cd05398">
    <property type="entry name" value="NT_ClassII-CCAase"/>
    <property type="match status" value="1"/>
</dbReference>
<evidence type="ECO:0000313" key="11">
    <source>
        <dbReference type="EMBL" id="KCZ56435.1"/>
    </source>
</evidence>
<dbReference type="PANTHER" id="PTHR46173:SF1">
    <property type="entry name" value="CCA TRNA NUCLEOTIDYLTRANSFERASE 1, MITOCHONDRIAL"/>
    <property type="match status" value="1"/>
</dbReference>
<evidence type="ECO:0008006" key="13">
    <source>
        <dbReference type="Google" id="ProtNLM"/>
    </source>
</evidence>
<dbReference type="Proteomes" id="UP000027037">
    <property type="component" value="Unassembled WGS sequence"/>
</dbReference>
<dbReference type="GO" id="GO:0016779">
    <property type="term" value="F:nucleotidyltransferase activity"/>
    <property type="evidence" value="ECO:0007669"/>
    <property type="project" value="UniProtKB-KW"/>
</dbReference>
<evidence type="ECO:0000256" key="7">
    <source>
        <dbReference type="ARBA" id="ARBA00022842"/>
    </source>
</evidence>
<evidence type="ECO:0000256" key="6">
    <source>
        <dbReference type="ARBA" id="ARBA00022741"/>
    </source>
</evidence>
<dbReference type="Pfam" id="PF12627">
    <property type="entry name" value="PolyA_pol_RNAbd"/>
    <property type="match status" value="1"/>
</dbReference>
<dbReference type="InterPro" id="IPR050264">
    <property type="entry name" value="Bact_CCA-adding_enz_type3_sf"/>
</dbReference>
<dbReference type="PATRIC" id="fig|1280946.3.peg.611"/>
<evidence type="ECO:0000259" key="10">
    <source>
        <dbReference type="Pfam" id="PF12627"/>
    </source>
</evidence>
<evidence type="ECO:0000313" key="12">
    <source>
        <dbReference type="Proteomes" id="UP000027037"/>
    </source>
</evidence>
<dbReference type="PANTHER" id="PTHR46173">
    <property type="entry name" value="CCA TRNA NUCLEOTIDYLTRANSFERASE 1, MITOCHONDRIAL"/>
    <property type="match status" value="1"/>
</dbReference>
<dbReference type="GO" id="GO:0046872">
    <property type="term" value="F:metal ion binding"/>
    <property type="evidence" value="ECO:0007669"/>
    <property type="project" value="UniProtKB-KW"/>
</dbReference>
<name>A0A062UJX4_9PROT</name>
<dbReference type="AlphaFoldDB" id="A0A062UJX4"/>
<protein>
    <recommendedName>
        <fullName evidence="13">Poly A polymerase head domain-containing protein</fullName>
    </recommendedName>
</protein>
<dbReference type="InterPro" id="IPR043519">
    <property type="entry name" value="NT_sf"/>
</dbReference>
<accession>A0A062UJX4</accession>
<keyword evidence="2 8" id="KW-0808">Transferase</keyword>
<dbReference type="SUPFAM" id="SSF81301">
    <property type="entry name" value="Nucleotidyltransferase"/>
    <property type="match status" value="1"/>
</dbReference>
<dbReference type="EMBL" id="AWFF01000024">
    <property type="protein sequence ID" value="KCZ56435.1"/>
    <property type="molecule type" value="Genomic_DNA"/>
</dbReference>
<evidence type="ECO:0000256" key="1">
    <source>
        <dbReference type="ARBA" id="ARBA00001946"/>
    </source>
</evidence>
<keyword evidence="6" id="KW-0547">Nucleotide-binding</keyword>
<feature type="domain" description="Poly A polymerase head" evidence="9">
    <location>
        <begin position="33"/>
        <end position="153"/>
    </location>
</feature>
<evidence type="ECO:0000256" key="3">
    <source>
        <dbReference type="ARBA" id="ARBA00022694"/>
    </source>
</evidence>
<dbReference type="Gene3D" id="1.10.3090.10">
    <property type="entry name" value="cca-adding enzyme, domain 2"/>
    <property type="match status" value="1"/>
</dbReference>
<comment type="caution">
    <text evidence="11">The sequence shown here is derived from an EMBL/GenBank/DDBJ whole genome shotgun (WGS) entry which is preliminary data.</text>
</comment>
<keyword evidence="12" id="KW-1185">Reference proteome</keyword>
<keyword evidence="4" id="KW-0548">Nucleotidyltransferase</keyword>
<keyword evidence="3" id="KW-0819">tRNA processing</keyword>
<evidence type="ECO:0000256" key="5">
    <source>
        <dbReference type="ARBA" id="ARBA00022723"/>
    </source>
</evidence>
<dbReference type="GO" id="GO:0008033">
    <property type="term" value="P:tRNA processing"/>
    <property type="evidence" value="ECO:0007669"/>
    <property type="project" value="UniProtKB-KW"/>
</dbReference>
<dbReference type="GO" id="GO:0000049">
    <property type="term" value="F:tRNA binding"/>
    <property type="evidence" value="ECO:0007669"/>
    <property type="project" value="TreeGrafter"/>
</dbReference>
<dbReference type="eggNOG" id="COG0617">
    <property type="taxonomic scope" value="Bacteria"/>
</dbReference>
<dbReference type="SUPFAM" id="SSF81891">
    <property type="entry name" value="Poly A polymerase C-terminal region-like"/>
    <property type="match status" value="1"/>
</dbReference>
<dbReference type="Gene3D" id="3.30.460.10">
    <property type="entry name" value="Beta Polymerase, domain 2"/>
    <property type="match status" value="1"/>
</dbReference>
<organism evidence="11 12">
    <name type="scientific">Hyphomonas beringensis</name>
    <dbReference type="NCBI Taxonomy" id="1280946"/>
    <lineage>
        <taxon>Bacteria</taxon>
        <taxon>Pseudomonadati</taxon>
        <taxon>Pseudomonadota</taxon>
        <taxon>Alphaproteobacteria</taxon>
        <taxon>Hyphomonadales</taxon>
        <taxon>Hyphomonadaceae</taxon>
        <taxon>Hyphomonas</taxon>
    </lineage>
</organism>
<dbReference type="GO" id="GO:0000166">
    <property type="term" value="F:nucleotide binding"/>
    <property type="evidence" value="ECO:0007669"/>
    <property type="project" value="UniProtKB-KW"/>
</dbReference>
<dbReference type="STRING" id="1280946.HY29_09075"/>
<evidence type="ECO:0000256" key="2">
    <source>
        <dbReference type="ARBA" id="ARBA00022679"/>
    </source>
</evidence>
<gene>
    <name evidence="11" type="ORF">HY29_09075</name>
</gene>
<evidence type="ECO:0000256" key="4">
    <source>
        <dbReference type="ARBA" id="ARBA00022695"/>
    </source>
</evidence>
<keyword evidence="5" id="KW-0479">Metal-binding</keyword>
<comment type="similarity">
    <text evidence="8">Belongs to the tRNA nucleotidyltransferase/poly(A) polymerase family.</text>
</comment>
<sequence length="407" mass="44216">MMTETKRLDADWLSLPETVAVMTALNAARPDGARFVGGCVRNTLRGAPVDDIDIATQLAPEETLAALKAAGIRAIPTGLEHGTITAIVNSRPFEITSLRRDVETDGRRAVVAFTKDWSEDAERRDFRLNAIYASADGTLHEIVPSSVRDAVEGQVIFIGEADQRLREDYLRILRFFRFNAWYGAGIDEAGLAACARQKDGLSQIAAERIWKELKRLLEAPDPSDALLAMEESGVLQAILPGATAAEIPSLVGVEAKTGLLPDPMQRLMALVPRRVRDVSELARHLRLSNAEAGRLTDWAAPALGHVLEEGQGSWPEAFYRYGLETIIDRAVIEAAQHATPERLLDLLSMASGWSRPDFPLGGADALSAGLKGPEIGTALRAAEEAWIASGFQLGRDDLLSHLNSMPE</sequence>
<dbReference type="Pfam" id="PF01743">
    <property type="entry name" value="PolyA_pol"/>
    <property type="match status" value="1"/>
</dbReference>
<keyword evidence="8" id="KW-0694">RNA-binding</keyword>
<reference evidence="11 12" key="1">
    <citation type="journal article" date="2014" name="Antonie Van Leeuwenhoek">
        <title>Hyphomonas beringensis sp. nov. and Hyphomonas chukchiensis sp. nov., isolated from surface seawater of the Bering Sea and Chukchi Sea.</title>
        <authorList>
            <person name="Li C."/>
            <person name="Lai Q."/>
            <person name="Li G."/>
            <person name="Dong C."/>
            <person name="Wang J."/>
            <person name="Liao Y."/>
            <person name="Shao Z."/>
        </authorList>
    </citation>
    <scope>NUCLEOTIDE SEQUENCE [LARGE SCALE GENOMIC DNA]</scope>
    <source>
        <strain evidence="11 12">25B14_1</strain>
    </source>
</reference>
<proteinExistence type="inferred from homology"/>